<feature type="domain" description="HTH cro/C1-type" evidence="1">
    <location>
        <begin position="7"/>
        <end position="64"/>
    </location>
</feature>
<reference evidence="2" key="1">
    <citation type="submission" date="2019-08" db="EMBL/GenBank/DDBJ databases">
        <authorList>
            <person name="Kucharzyk K."/>
            <person name="Murdoch R.W."/>
            <person name="Higgins S."/>
            <person name="Loffler F."/>
        </authorList>
    </citation>
    <scope>NUCLEOTIDE SEQUENCE</scope>
</reference>
<gene>
    <name evidence="2" type="ORF">SDC9_200077</name>
</gene>
<evidence type="ECO:0000259" key="1">
    <source>
        <dbReference type="PROSITE" id="PS50943"/>
    </source>
</evidence>
<dbReference type="Gene3D" id="1.10.260.40">
    <property type="entry name" value="lambda repressor-like DNA-binding domains"/>
    <property type="match status" value="1"/>
</dbReference>
<dbReference type="GO" id="GO:0003677">
    <property type="term" value="F:DNA binding"/>
    <property type="evidence" value="ECO:0007669"/>
    <property type="project" value="InterPro"/>
</dbReference>
<dbReference type="EMBL" id="VSSQ01118510">
    <property type="protein sequence ID" value="MPN52416.1"/>
    <property type="molecule type" value="Genomic_DNA"/>
</dbReference>
<dbReference type="Pfam" id="PF01381">
    <property type="entry name" value="HTH_3"/>
    <property type="match status" value="1"/>
</dbReference>
<dbReference type="SMART" id="SM00530">
    <property type="entry name" value="HTH_XRE"/>
    <property type="match status" value="1"/>
</dbReference>
<dbReference type="AlphaFoldDB" id="A0A645IMX7"/>
<dbReference type="SUPFAM" id="SSF47413">
    <property type="entry name" value="lambda repressor-like DNA-binding domains"/>
    <property type="match status" value="1"/>
</dbReference>
<sequence length="75" mass="8338">MTFAQAVKNTRDSLHLSQQAFAAELGVSYATINRWENGAQRPSKLALALFSRYCAERGLPWEQLIGKAQDGGNRK</sequence>
<dbReference type="InterPro" id="IPR010982">
    <property type="entry name" value="Lambda_DNA-bd_dom_sf"/>
</dbReference>
<dbReference type="CDD" id="cd00093">
    <property type="entry name" value="HTH_XRE"/>
    <property type="match status" value="1"/>
</dbReference>
<protein>
    <recommendedName>
        <fullName evidence="1">HTH cro/C1-type domain-containing protein</fullName>
    </recommendedName>
</protein>
<accession>A0A645IMX7</accession>
<proteinExistence type="predicted"/>
<dbReference type="InterPro" id="IPR001387">
    <property type="entry name" value="Cro/C1-type_HTH"/>
</dbReference>
<comment type="caution">
    <text evidence="2">The sequence shown here is derived from an EMBL/GenBank/DDBJ whole genome shotgun (WGS) entry which is preliminary data.</text>
</comment>
<organism evidence="2">
    <name type="scientific">bioreactor metagenome</name>
    <dbReference type="NCBI Taxonomy" id="1076179"/>
    <lineage>
        <taxon>unclassified sequences</taxon>
        <taxon>metagenomes</taxon>
        <taxon>ecological metagenomes</taxon>
    </lineage>
</organism>
<evidence type="ECO:0000313" key="2">
    <source>
        <dbReference type="EMBL" id="MPN52416.1"/>
    </source>
</evidence>
<name>A0A645IMX7_9ZZZZ</name>
<dbReference type="PROSITE" id="PS50943">
    <property type="entry name" value="HTH_CROC1"/>
    <property type="match status" value="1"/>
</dbReference>